<feature type="compositionally biased region" description="Acidic residues" evidence="2">
    <location>
        <begin position="402"/>
        <end position="417"/>
    </location>
</feature>
<dbReference type="InterPro" id="IPR029044">
    <property type="entry name" value="Nucleotide-diphossugar_trans"/>
</dbReference>
<evidence type="ECO:0000256" key="1">
    <source>
        <dbReference type="ARBA" id="ARBA00009003"/>
    </source>
</evidence>
<evidence type="ECO:0008006" key="6">
    <source>
        <dbReference type="Google" id="ProtNLM"/>
    </source>
</evidence>
<protein>
    <recommendedName>
        <fullName evidence="6">Alpha 1,4-glycosyltransferase domain-containing protein</fullName>
    </recommendedName>
</protein>
<feature type="compositionally biased region" description="Basic and acidic residues" evidence="2">
    <location>
        <begin position="418"/>
        <end position="435"/>
    </location>
</feature>
<reference evidence="4 5" key="1">
    <citation type="submission" date="2017-12" db="EMBL/GenBank/DDBJ databases">
        <title>Comparative genomics of Botrytis spp.</title>
        <authorList>
            <person name="Valero-Jimenez C.A."/>
            <person name="Tapia P."/>
            <person name="Veloso J."/>
            <person name="Silva-Moreno E."/>
            <person name="Staats M."/>
            <person name="Valdes J.H."/>
            <person name="Van Kan J.A.L."/>
        </authorList>
    </citation>
    <scope>NUCLEOTIDE SEQUENCE [LARGE SCALE GENOMIC DNA]</scope>
    <source>
        <strain evidence="4 5">MUCL11595</strain>
    </source>
</reference>
<organism evidence="4 5">
    <name type="scientific">Botryotinia convoluta</name>
    <dbReference type="NCBI Taxonomy" id="54673"/>
    <lineage>
        <taxon>Eukaryota</taxon>
        <taxon>Fungi</taxon>
        <taxon>Dikarya</taxon>
        <taxon>Ascomycota</taxon>
        <taxon>Pezizomycotina</taxon>
        <taxon>Leotiomycetes</taxon>
        <taxon>Helotiales</taxon>
        <taxon>Sclerotiniaceae</taxon>
        <taxon>Botryotinia</taxon>
    </lineage>
</organism>
<sequence>MYRQTSCQYQTFLLSTVVILLLIIVAIQHEEISNKQKLPISTKSSNSSVVISAPLATHSSEAPGFPKKLWYKVGPQGVSDEAKRFRHHCLDINPGYEYEVLTDAFADEYVWKWFSHRPDILNTYFSLSIPILKADLLRYLILYAYGGVWFDLDVSCEDTPMDNWVLEEHRAANLVVGLEFDYDYQEDTAMYSQFASWTIMAKPKSPHLMQVINDILDELNEIARRNEVSIEGIELSMISDVVDITGPKRMTWGIIKSLKEILGRDLDDRDVGELRSARLFHDVLILPGNAFAGTQNGFKKEKGKVFVNHHYAGTWKNKFGGEAEKGSEKEKEIEEERRIEQEMEEKRIEEERIEQERVEQERIEQEQKDLEQGQEREQENHNEQDKDVEEEKEEKETKQQEESDQGYEIEEKNDTEDNEAKEKEKEESEQEKENL</sequence>
<evidence type="ECO:0000313" key="4">
    <source>
        <dbReference type="EMBL" id="TGO49882.1"/>
    </source>
</evidence>
<feature type="transmembrane region" description="Helical" evidence="3">
    <location>
        <begin position="12"/>
        <end position="29"/>
    </location>
</feature>
<keyword evidence="3" id="KW-0812">Transmembrane</keyword>
<gene>
    <name evidence="4" type="ORF">BCON_0197g00140</name>
</gene>
<keyword evidence="3" id="KW-0472">Membrane</keyword>
<dbReference type="Pfam" id="PF04488">
    <property type="entry name" value="Gly_transf_sug"/>
    <property type="match status" value="1"/>
</dbReference>
<dbReference type="SUPFAM" id="SSF53448">
    <property type="entry name" value="Nucleotide-diphospho-sugar transferases"/>
    <property type="match status" value="1"/>
</dbReference>
<evidence type="ECO:0000313" key="5">
    <source>
        <dbReference type="Proteomes" id="UP000297527"/>
    </source>
</evidence>
<dbReference type="PANTHER" id="PTHR31834:SF8">
    <property type="entry name" value="TRANSFERASE, PUTATIVE (AFU_ORTHOLOGUE AFUA_6G14040)-RELATED"/>
    <property type="match status" value="1"/>
</dbReference>
<dbReference type="EMBL" id="PQXN01000197">
    <property type="protein sequence ID" value="TGO49882.1"/>
    <property type="molecule type" value="Genomic_DNA"/>
</dbReference>
<dbReference type="AlphaFoldDB" id="A0A4Z1HRE5"/>
<accession>A0A4Z1HRE5</accession>
<dbReference type="Proteomes" id="UP000297527">
    <property type="component" value="Unassembled WGS sequence"/>
</dbReference>
<name>A0A4Z1HRE5_9HELO</name>
<dbReference type="GO" id="GO:0006487">
    <property type="term" value="P:protein N-linked glycosylation"/>
    <property type="evidence" value="ECO:0007669"/>
    <property type="project" value="TreeGrafter"/>
</dbReference>
<comment type="caution">
    <text evidence="4">The sequence shown here is derived from an EMBL/GenBank/DDBJ whole genome shotgun (WGS) entry which is preliminary data.</text>
</comment>
<keyword evidence="3" id="KW-1133">Transmembrane helix</keyword>
<dbReference type="OrthoDB" id="409543at2759"/>
<keyword evidence="5" id="KW-1185">Reference proteome</keyword>
<evidence type="ECO:0000256" key="3">
    <source>
        <dbReference type="SAM" id="Phobius"/>
    </source>
</evidence>
<proteinExistence type="inferred from homology"/>
<comment type="similarity">
    <text evidence="1">Belongs to the glycosyltransferase 32 family.</text>
</comment>
<dbReference type="GO" id="GO:0000009">
    <property type="term" value="F:alpha-1,6-mannosyltransferase activity"/>
    <property type="evidence" value="ECO:0007669"/>
    <property type="project" value="InterPro"/>
</dbReference>
<dbReference type="Gene3D" id="3.90.550.20">
    <property type="match status" value="1"/>
</dbReference>
<dbReference type="InterPro" id="IPR039367">
    <property type="entry name" value="Och1-like"/>
</dbReference>
<feature type="compositionally biased region" description="Basic and acidic residues" evidence="2">
    <location>
        <begin position="319"/>
        <end position="385"/>
    </location>
</feature>
<feature type="region of interest" description="Disordered" evidence="2">
    <location>
        <begin position="317"/>
        <end position="435"/>
    </location>
</feature>
<dbReference type="PANTHER" id="PTHR31834">
    <property type="entry name" value="INITIATION-SPECIFIC ALPHA-1,6-MANNOSYLTRANSFERASE"/>
    <property type="match status" value="1"/>
</dbReference>
<evidence type="ECO:0000256" key="2">
    <source>
        <dbReference type="SAM" id="MobiDB-lite"/>
    </source>
</evidence>
<dbReference type="GO" id="GO:0000136">
    <property type="term" value="C:mannan polymerase complex"/>
    <property type="evidence" value="ECO:0007669"/>
    <property type="project" value="TreeGrafter"/>
</dbReference>
<dbReference type="InterPro" id="IPR007577">
    <property type="entry name" value="GlycoTrfase_DXD_sugar-bd_CS"/>
</dbReference>